<sequence>MEFFDRPLRSTTLLDELAVEYPSERCSLSDPLLMVQVTEFACSGFVIGLTRNHVVSDAAGLAQFMQAVGELARGFPAPTVVPVVSTISCTIRACVYDESLPTIPPVGATGRTFTASRDAPDFVFLDVTIPSSLIDHIKAKFSKMYSSCKPCTVFEVVAAVLWRCRTRATMSADDPEATTMLFFTANARKLVGAKHGYYGNCVNDLSVTATSGVVANGELMDIVKMIKQAKEQMVVKLSSEDKDGGGGERPQAGQDKKLRNMYNNLGLSCVRNLGLDEADFGSGKPARVMNRVPRMGLPICAACLPWEGNDGANVFSRCVKEEHAGAFLPELARFTA</sequence>
<name>A0A5J9VXJ7_9POAL</name>
<feature type="region of interest" description="Disordered" evidence="2">
    <location>
        <begin position="237"/>
        <end position="256"/>
    </location>
</feature>
<comment type="caution">
    <text evidence="3">The sequence shown here is derived from an EMBL/GenBank/DDBJ whole genome shotgun (WGS) entry which is preliminary data.</text>
</comment>
<proteinExistence type="inferred from homology"/>
<dbReference type="Pfam" id="PF02458">
    <property type="entry name" value="Transferase"/>
    <property type="match status" value="1"/>
</dbReference>
<reference evidence="3 4" key="1">
    <citation type="journal article" date="2019" name="Sci. Rep.">
        <title>A high-quality genome of Eragrostis curvula grass provides insights into Poaceae evolution and supports new strategies to enhance forage quality.</title>
        <authorList>
            <person name="Carballo J."/>
            <person name="Santos B.A.C.M."/>
            <person name="Zappacosta D."/>
            <person name="Garbus I."/>
            <person name="Selva J.P."/>
            <person name="Gallo C.A."/>
            <person name="Diaz A."/>
            <person name="Albertini E."/>
            <person name="Caccamo M."/>
            <person name="Echenique V."/>
        </authorList>
    </citation>
    <scope>NUCLEOTIDE SEQUENCE [LARGE SCALE GENOMIC DNA]</scope>
    <source>
        <strain evidence="4">cv. Victoria</strain>
        <tissue evidence="3">Leaf</tissue>
    </source>
</reference>
<evidence type="ECO:0000313" key="4">
    <source>
        <dbReference type="Proteomes" id="UP000324897"/>
    </source>
</evidence>
<dbReference type="InterPro" id="IPR050898">
    <property type="entry name" value="Plant_acyltransferase"/>
</dbReference>
<dbReference type="PANTHER" id="PTHR31147:SF61">
    <property type="entry name" value="ACYL TRANSFERASE 15"/>
    <property type="match status" value="1"/>
</dbReference>
<dbReference type="AlphaFoldDB" id="A0A5J9VXJ7"/>
<dbReference type="Gene3D" id="3.30.559.10">
    <property type="entry name" value="Chloramphenicol acetyltransferase-like domain"/>
    <property type="match status" value="2"/>
</dbReference>
<dbReference type="Gramene" id="TVU39810">
    <property type="protein sequence ID" value="TVU39810"/>
    <property type="gene ID" value="EJB05_13250"/>
</dbReference>
<organism evidence="3 4">
    <name type="scientific">Eragrostis curvula</name>
    <name type="common">weeping love grass</name>
    <dbReference type="NCBI Taxonomy" id="38414"/>
    <lineage>
        <taxon>Eukaryota</taxon>
        <taxon>Viridiplantae</taxon>
        <taxon>Streptophyta</taxon>
        <taxon>Embryophyta</taxon>
        <taxon>Tracheophyta</taxon>
        <taxon>Spermatophyta</taxon>
        <taxon>Magnoliopsida</taxon>
        <taxon>Liliopsida</taxon>
        <taxon>Poales</taxon>
        <taxon>Poaceae</taxon>
        <taxon>PACMAD clade</taxon>
        <taxon>Chloridoideae</taxon>
        <taxon>Eragrostideae</taxon>
        <taxon>Eragrostidinae</taxon>
        <taxon>Eragrostis</taxon>
    </lineage>
</organism>
<dbReference type="Proteomes" id="UP000324897">
    <property type="component" value="Chromosome 4"/>
</dbReference>
<protein>
    <submittedName>
        <fullName evidence="3">Uncharacterized protein</fullName>
    </submittedName>
</protein>
<accession>A0A5J9VXJ7</accession>
<dbReference type="InterPro" id="IPR023213">
    <property type="entry name" value="CAT-like_dom_sf"/>
</dbReference>
<keyword evidence="4" id="KW-1185">Reference proteome</keyword>
<evidence type="ECO:0000313" key="3">
    <source>
        <dbReference type="EMBL" id="TVU39810.1"/>
    </source>
</evidence>
<dbReference type="PANTHER" id="PTHR31147">
    <property type="entry name" value="ACYL TRANSFERASE 4"/>
    <property type="match status" value="1"/>
</dbReference>
<dbReference type="EMBL" id="RWGY01000007">
    <property type="protein sequence ID" value="TVU39810.1"/>
    <property type="molecule type" value="Genomic_DNA"/>
</dbReference>
<gene>
    <name evidence="3" type="ORF">EJB05_13250</name>
</gene>
<comment type="similarity">
    <text evidence="1">Belongs to the plant acyltransferase family.</text>
</comment>
<dbReference type="OrthoDB" id="444127at2759"/>
<evidence type="ECO:0000256" key="1">
    <source>
        <dbReference type="ARBA" id="ARBA00009861"/>
    </source>
</evidence>
<dbReference type="GO" id="GO:0016747">
    <property type="term" value="F:acyltransferase activity, transferring groups other than amino-acyl groups"/>
    <property type="evidence" value="ECO:0007669"/>
    <property type="project" value="UniProtKB-ARBA"/>
</dbReference>
<evidence type="ECO:0000256" key="2">
    <source>
        <dbReference type="SAM" id="MobiDB-lite"/>
    </source>
</evidence>
<feature type="non-terminal residue" evidence="3">
    <location>
        <position position="1"/>
    </location>
</feature>